<evidence type="ECO:0000256" key="1">
    <source>
        <dbReference type="ARBA" id="ARBA00022842"/>
    </source>
</evidence>
<dbReference type="AlphaFoldDB" id="A0A1A7BCC6"/>
<sequence length="272" mass="29172">MVNDAKVTALVMAGKRSGVLDPLAARAGVAQKAVVPVNGVPMIERVVAQVAACTAVGQIRVVAHDEGEIARLPTIAGLIAEGRLVMVEGRFNIVDSVFAGAEGAEFPLLITTADNCLVTPEGYGEFIAKCLDAKAGGAAGLARKEDVRAADPEGQKRFYEFRDGGYSNCNTYWLGSAEALEAAEIMREGGQFIKFPRRIIKAFGLVNLVRFRLGTGSKEKLFEQISRRFGFKLVPVVLSDGHFAIDVDNERTFAVTEKILKLREGDRTGAAA</sequence>
<gene>
    <name evidence="3" type="ORF">I603_2496</name>
</gene>
<protein>
    <submittedName>
        <fullName evidence="3">Spore coat polysaccharide biosynthesis protein F, CMP-KDO synthetase</fullName>
    </submittedName>
</protein>
<reference evidence="3 4" key="1">
    <citation type="submission" date="2016-06" db="EMBL/GenBank/DDBJ databases">
        <title>Genome sequence of Porphyrobacter dokdonensis DSW-74.</title>
        <authorList>
            <person name="Kim J.F."/>
            <person name="Song J.Y."/>
        </authorList>
    </citation>
    <scope>NUCLEOTIDE SEQUENCE [LARGE SCALE GENOMIC DNA]</scope>
    <source>
        <strain evidence="3 4">DSW-74</strain>
    </source>
</reference>
<dbReference type="InterPro" id="IPR025877">
    <property type="entry name" value="MobA-like_NTP_Trfase"/>
</dbReference>
<keyword evidence="1" id="KW-0460">Magnesium</keyword>
<dbReference type="GO" id="GO:0016779">
    <property type="term" value="F:nucleotidyltransferase activity"/>
    <property type="evidence" value="ECO:0007669"/>
    <property type="project" value="UniProtKB-ARBA"/>
</dbReference>
<keyword evidence="4" id="KW-1185">Reference proteome</keyword>
<feature type="domain" description="MobA-like NTP transferase" evidence="2">
    <location>
        <begin position="25"/>
        <end position="135"/>
    </location>
</feature>
<name>A0A1A7BCC6_9SPHN</name>
<dbReference type="Proteomes" id="UP000092484">
    <property type="component" value="Unassembled WGS sequence"/>
</dbReference>
<evidence type="ECO:0000313" key="4">
    <source>
        <dbReference type="Proteomes" id="UP000092484"/>
    </source>
</evidence>
<organism evidence="3 4">
    <name type="scientific">Erythrobacter dokdonensis DSW-74</name>
    <dbReference type="NCBI Taxonomy" id="1300349"/>
    <lineage>
        <taxon>Bacteria</taxon>
        <taxon>Pseudomonadati</taxon>
        <taxon>Pseudomonadota</taxon>
        <taxon>Alphaproteobacteria</taxon>
        <taxon>Sphingomonadales</taxon>
        <taxon>Erythrobacteraceae</taxon>
        <taxon>Erythrobacter/Porphyrobacter group</taxon>
        <taxon>Erythrobacter</taxon>
    </lineage>
</organism>
<dbReference type="Gene3D" id="3.90.550.10">
    <property type="entry name" value="Spore Coat Polysaccharide Biosynthesis Protein SpsA, Chain A"/>
    <property type="match status" value="1"/>
</dbReference>
<dbReference type="RefSeq" id="WP_068865536.1">
    <property type="nucleotide sequence ID" value="NZ_LZYB01000007.1"/>
</dbReference>
<dbReference type="PATRIC" id="fig|1300349.4.peg.2486"/>
<comment type="caution">
    <text evidence="3">The sequence shown here is derived from an EMBL/GenBank/DDBJ whole genome shotgun (WGS) entry which is preliminary data.</text>
</comment>
<dbReference type="InterPro" id="IPR029044">
    <property type="entry name" value="Nucleotide-diphossugar_trans"/>
</dbReference>
<evidence type="ECO:0000313" key="3">
    <source>
        <dbReference type="EMBL" id="OBV10178.1"/>
    </source>
</evidence>
<dbReference type="Pfam" id="PF12804">
    <property type="entry name" value="NTP_transf_3"/>
    <property type="match status" value="1"/>
</dbReference>
<dbReference type="SUPFAM" id="SSF53448">
    <property type="entry name" value="Nucleotide-diphospho-sugar transferases"/>
    <property type="match status" value="1"/>
</dbReference>
<dbReference type="EMBL" id="LZYB01000007">
    <property type="protein sequence ID" value="OBV10178.1"/>
    <property type="molecule type" value="Genomic_DNA"/>
</dbReference>
<proteinExistence type="predicted"/>
<dbReference type="STRING" id="1300349.I603_2496"/>
<accession>A0A1A7BCC6</accession>
<evidence type="ECO:0000259" key="2">
    <source>
        <dbReference type="Pfam" id="PF12804"/>
    </source>
</evidence>